<dbReference type="EMBL" id="MK071987">
    <property type="protein sequence ID" value="AYV76586.1"/>
    <property type="molecule type" value="Genomic_DNA"/>
</dbReference>
<evidence type="ECO:0000313" key="2">
    <source>
        <dbReference type="EMBL" id="AYV76586.1"/>
    </source>
</evidence>
<gene>
    <name evidence="2" type="ORF">Terrestrivirus9_23</name>
</gene>
<proteinExistence type="predicted"/>
<evidence type="ECO:0000256" key="1">
    <source>
        <dbReference type="SAM" id="MobiDB-lite"/>
    </source>
</evidence>
<feature type="region of interest" description="Disordered" evidence="1">
    <location>
        <begin position="120"/>
        <end position="146"/>
    </location>
</feature>
<accession>A0A3G4ZNX8</accession>
<protein>
    <submittedName>
        <fullName evidence="2">Uncharacterized protein</fullName>
    </submittedName>
</protein>
<reference evidence="2" key="1">
    <citation type="submission" date="2018-10" db="EMBL/GenBank/DDBJ databases">
        <title>Hidden diversity of soil giant viruses.</title>
        <authorList>
            <person name="Schulz F."/>
            <person name="Alteio L."/>
            <person name="Goudeau D."/>
            <person name="Ryan E.M."/>
            <person name="Malmstrom R.R."/>
            <person name="Blanchard J."/>
            <person name="Woyke T."/>
        </authorList>
    </citation>
    <scope>NUCLEOTIDE SEQUENCE</scope>
    <source>
        <strain evidence="2">TEV1</strain>
    </source>
</reference>
<organism evidence="2">
    <name type="scientific">Terrestrivirus sp</name>
    <dbReference type="NCBI Taxonomy" id="2487775"/>
    <lineage>
        <taxon>Viruses</taxon>
        <taxon>Varidnaviria</taxon>
        <taxon>Bamfordvirae</taxon>
        <taxon>Nucleocytoviricota</taxon>
        <taxon>Megaviricetes</taxon>
        <taxon>Imitervirales</taxon>
        <taxon>Mimiviridae</taxon>
        <taxon>Klosneuvirinae</taxon>
    </lineage>
</organism>
<sequence>MYVFVNKSGTDLTPHTIINDISTARDVLKPFDTFHYFPAPGENSVKLQFNIMNTANQNDKIVRGSGHLQFNFINNTMLNIVSKKAHIVTTPVIQTHDDLQNSIEAGQKIIVRKNKNIKNIKNNKNNKSSDKHNYENGYSDSDDTMNEGDYEIATDTETGINYAIGCTIVHKQIGANKNSMNVTIDPILSAHFSTENKESRNGPPVQFTSKTIILPMINNSAVIVTVNYTQDDKPQTVNIPSKATVNISVDTGTTVRYKVIKINKSHNVPKYPPQLFSDYRSSNDYTMSAFKLTKLVHDAHIIE</sequence>
<name>A0A3G4ZNX8_9VIRU</name>